<proteinExistence type="predicted"/>
<evidence type="ECO:0000313" key="2">
    <source>
        <dbReference type="EMBL" id="GAN64716.1"/>
    </source>
</evidence>
<reference evidence="3 5" key="2">
    <citation type="submission" date="2019-07" db="EMBL/GenBank/DDBJ databases">
        <title>Whole genome shotgun sequence of Acetobacter indonesiensis NBRC 16471.</title>
        <authorList>
            <person name="Hosoyama A."/>
            <person name="Uohara A."/>
            <person name="Ohji S."/>
            <person name="Ichikawa N."/>
        </authorList>
    </citation>
    <scope>NUCLEOTIDE SEQUENCE [LARGE SCALE GENOMIC DNA]</scope>
    <source>
        <strain evidence="3 5">NBRC 16471</strain>
    </source>
</reference>
<keyword evidence="4" id="KW-1185">Reference proteome</keyword>
<feature type="chain" id="PRO_5027101880" evidence="1">
    <location>
        <begin position="19"/>
        <end position="613"/>
    </location>
</feature>
<dbReference type="Proteomes" id="UP000032673">
    <property type="component" value="Unassembled WGS sequence"/>
</dbReference>
<dbReference type="EMBL" id="BJXQ01000043">
    <property type="protein sequence ID" value="GEN04914.1"/>
    <property type="molecule type" value="Genomic_DNA"/>
</dbReference>
<dbReference type="Proteomes" id="UP000321104">
    <property type="component" value="Unassembled WGS sequence"/>
</dbReference>
<evidence type="ECO:0000313" key="5">
    <source>
        <dbReference type="Proteomes" id="UP000321104"/>
    </source>
</evidence>
<name>A0A6N3T9L0_9PROT</name>
<organism evidence="3 5">
    <name type="scientific">Acetobacter indonesiensis</name>
    <dbReference type="NCBI Taxonomy" id="104101"/>
    <lineage>
        <taxon>Bacteria</taxon>
        <taxon>Pseudomonadati</taxon>
        <taxon>Pseudomonadota</taxon>
        <taxon>Alphaproteobacteria</taxon>
        <taxon>Acetobacterales</taxon>
        <taxon>Acetobacteraceae</taxon>
        <taxon>Acetobacter</taxon>
    </lineage>
</organism>
<evidence type="ECO:0000313" key="4">
    <source>
        <dbReference type="Proteomes" id="UP000032673"/>
    </source>
</evidence>
<evidence type="ECO:0000256" key="1">
    <source>
        <dbReference type="SAM" id="SignalP"/>
    </source>
</evidence>
<dbReference type="RefSeq" id="WP_048848606.1">
    <property type="nucleotide sequence ID" value="NZ_BAMW01000172.1"/>
</dbReference>
<accession>A0A6N3T9L0</accession>
<protein>
    <submittedName>
        <fullName evidence="3">Uncharacterized protein</fullName>
    </submittedName>
</protein>
<comment type="caution">
    <text evidence="3">The sequence shown here is derived from an EMBL/GenBank/DDBJ whole genome shotgun (WGS) entry which is preliminary data.</text>
</comment>
<keyword evidence="1" id="KW-0732">Signal</keyword>
<dbReference type="AlphaFoldDB" id="A0A6N3T9L0"/>
<gene>
    <name evidence="2" type="ORF">Abin_213_002</name>
    <name evidence="3" type="ORF">AIN02nite_29390</name>
</gene>
<dbReference type="EMBL" id="BAMW01000172">
    <property type="protein sequence ID" value="GAN64716.1"/>
    <property type="molecule type" value="Genomic_DNA"/>
</dbReference>
<reference evidence="2 4" key="1">
    <citation type="submission" date="2012-11" db="EMBL/GenBank/DDBJ databases">
        <title>Whole genome sequence of Acetobacter indonesiensis 5H-1.</title>
        <authorList>
            <person name="Azuma Y."/>
            <person name="Higashiura N."/>
            <person name="Hirakawa H."/>
            <person name="Matsushita K."/>
        </authorList>
    </citation>
    <scope>NUCLEOTIDE SEQUENCE [LARGE SCALE GENOMIC DNA]</scope>
    <source>
        <strain evidence="2 4">5H-1</strain>
    </source>
</reference>
<sequence>MKKLVLFVALLVPALAHAQMPPNHELPQFKNLKAAPVAQPKSMLRMRAMAPVAATAASSTASGSNYAPFLPQGGISHQTDVPEVYADGTGGTLAQIGQMADGSVQQTTINAANGVAGLDENGNASAPVVTGPALNGAPIQSVQIGTDPQKISKVTGQPWLFGGNSTAIFGAYPQPNLPRSPMGYWSGFPVNLVVAGSPSGPYNAGCSLCVFTDAGFQNTTVAELSGEDYTKGKVSPGFDVAALFMSAGTENARLALPVSSYTANTVVLSSALTPAQLLHVKQGMFISTNSLVPGMSSGTIGDANLPVKDYYAGVVKRVSSDSKTITVYGWAALGKTATASDIPSTTSLETYYWKNYTSPYVFIGAPTKMFGRNTVMTFDGNRVGDNGLPSTSSIRQFEGEEIDFNTANTKGTAAKSVSYHGLTFGGNNADPRVLTDESYAILLAGSLPNYLKISDSCGSIAIQSGGYYLPSACIVGAAHSNQAELFEYKGYANSNKMNFGAWLNRESDGANGWTNVSVNLGVNIDGTYGKIGSSGAKLPYLSWNNSQGALSIRSPIGEDVLTITASGGMIIPWGTPSSSTAPCKPGQKQMDADYTYSCVAPDTWRRASNGTTW</sequence>
<feature type="signal peptide" evidence="1">
    <location>
        <begin position="1"/>
        <end position="18"/>
    </location>
</feature>
<evidence type="ECO:0000313" key="3">
    <source>
        <dbReference type="EMBL" id="GEN04914.1"/>
    </source>
</evidence>